<evidence type="ECO:0000313" key="2">
    <source>
        <dbReference type="Proteomes" id="UP000224203"/>
    </source>
</evidence>
<dbReference type="Gene3D" id="2.60.40.10">
    <property type="entry name" value="Immunoglobulins"/>
    <property type="match status" value="1"/>
</dbReference>
<comment type="caution">
    <text evidence="1">The sequence shown here is derived from an EMBL/GenBank/DDBJ whole genome shotgun (WGS) entry which is preliminary data.</text>
</comment>
<dbReference type="InterPro" id="IPR036116">
    <property type="entry name" value="FN3_sf"/>
</dbReference>
<sequence>MTLKTPTLTGELNSEGYPVLTWSDESASGATTYLLQRFDEGQEPETSENIYMGADLTFTDAAVTLGQTYNYFAVSYDGEHYSEPSEFFTLQTTSPAKITVD</sequence>
<evidence type="ECO:0000313" key="1">
    <source>
        <dbReference type="EMBL" id="PGS81637.1"/>
    </source>
</evidence>
<organism evidence="1 2">
    <name type="scientific">Bacillus cereus</name>
    <dbReference type="NCBI Taxonomy" id="1396"/>
    <lineage>
        <taxon>Bacteria</taxon>
        <taxon>Bacillati</taxon>
        <taxon>Bacillota</taxon>
        <taxon>Bacilli</taxon>
        <taxon>Bacillales</taxon>
        <taxon>Bacillaceae</taxon>
        <taxon>Bacillus</taxon>
        <taxon>Bacillus cereus group</taxon>
    </lineage>
</organism>
<dbReference type="Proteomes" id="UP000224203">
    <property type="component" value="Unassembled WGS sequence"/>
</dbReference>
<proteinExistence type="predicted"/>
<dbReference type="InterPro" id="IPR013783">
    <property type="entry name" value="Ig-like_fold"/>
</dbReference>
<reference evidence="1 2" key="1">
    <citation type="submission" date="2017-09" db="EMBL/GenBank/DDBJ databases">
        <title>Large-scale bioinformatics analysis of Bacillus genomes uncovers conserved roles of natural products in bacterial physiology.</title>
        <authorList>
            <consortium name="Agbiome Team Llc"/>
            <person name="Bleich R.M."/>
            <person name="Grubbs K.J."/>
            <person name="Santa Maria K.C."/>
            <person name="Allen S.E."/>
            <person name="Farag S."/>
            <person name="Shank E.A."/>
            <person name="Bowers A."/>
        </authorList>
    </citation>
    <scope>NUCLEOTIDE SEQUENCE [LARGE SCALE GENOMIC DNA]</scope>
    <source>
        <strain evidence="1 2">AFS041711</strain>
    </source>
</reference>
<dbReference type="EMBL" id="NULI01000033">
    <property type="protein sequence ID" value="PGS81637.1"/>
    <property type="molecule type" value="Genomic_DNA"/>
</dbReference>
<dbReference type="AlphaFoldDB" id="A0A9X7CR39"/>
<name>A0A9X7CR39_BACCE</name>
<evidence type="ECO:0008006" key="3">
    <source>
        <dbReference type="Google" id="ProtNLM"/>
    </source>
</evidence>
<accession>A0A9X7CR39</accession>
<dbReference type="SUPFAM" id="SSF49265">
    <property type="entry name" value="Fibronectin type III"/>
    <property type="match status" value="1"/>
</dbReference>
<protein>
    <recommendedName>
        <fullName evidence="3">Fibronectin type-III domain-containing protein</fullName>
    </recommendedName>
</protein>
<dbReference type="RefSeq" id="WP_098782363.1">
    <property type="nucleotide sequence ID" value="NZ_NULI01000033.1"/>
</dbReference>
<gene>
    <name evidence="1" type="ORF">COC69_05765</name>
</gene>